<sequence length="260" mass="28356">MSASKRFVVVRQIRDQWGAVCCTLMHVAGKQASTIKVVSPPTLSLSLAGTAREAVPARSDSRSSLENFSFSCYNRCDVSIMLSLSDKYLEVKVEKFMFKNLPVPYIFSISPKQFTSYTTNYSESPLKSVTAAAASESDRGPVPAQYALGRFLNEISAASDAASVFGRRGRVVVCARYAAAGSDDESGRAGRASAARAAPARAGPPAVCFPHCYQNAFYFAFSISLDLTTLVGVSSTWLLRPDPPKKFRRIFFLIEYVLHT</sequence>
<gene>
    <name evidence="1" type="ORF">EVAR_46316_1</name>
</gene>
<evidence type="ECO:0000313" key="2">
    <source>
        <dbReference type="Proteomes" id="UP000299102"/>
    </source>
</evidence>
<dbReference type="AlphaFoldDB" id="A0A4C1XYC4"/>
<proteinExistence type="predicted"/>
<accession>A0A4C1XYC4</accession>
<dbReference type="EMBL" id="BGZK01001002">
    <property type="protein sequence ID" value="GBP68153.1"/>
    <property type="molecule type" value="Genomic_DNA"/>
</dbReference>
<keyword evidence="2" id="KW-1185">Reference proteome</keyword>
<dbReference type="Proteomes" id="UP000299102">
    <property type="component" value="Unassembled WGS sequence"/>
</dbReference>
<reference evidence="1 2" key="1">
    <citation type="journal article" date="2019" name="Commun. Biol.">
        <title>The bagworm genome reveals a unique fibroin gene that provides high tensile strength.</title>
        <authorList>
            <person name="Kono N."/>
            <person name="Nakamura H."/>
            <person name="Ohtoshi R."/>
            <person name="Tomita M."/>
            <person name="Numata K."/>
            <person name="Arakawa K."/>
        </authorList>
    </citation>
    <scope>NUCLEOTIDE SEQUENCE [LARGE SCALE GENOMIC DNA]</scope>
</reference>
<evidence type="ECO:0000313" key="1">
    <source>
        <dbReference type="EMBL" id="GBP68153.1"/>
    </source>
</evidence>
<comment type="caution">
    <text evidence="1">The sequence shown here is derived from an EMBL/GenBank/DDBJ whole genome shotgun (WGS) entry which is preliminary data.</text>
</comment>
<name>A0A4C1XYC4_EUMVA</name>
<organism evidence="1 2">
    <name type="scientific">Eumeta variegata</name>
    <name type="common">Bagworm moth</name>
    <name type="synonym">Eumeta japonica</name>
    <dbReference type="NCBI Taxonomy" id="151549"/>
    <lineage>
        <taxon>Eukaryota</taxon>
        <taxon>Metazoa</taxon>
        <taxon>Ecdysozoa</taxon>
        <taxon>Arthropoda</taxon>
        <taxon>Hexapoda</taxon>
        <taxon>Insecta</taxon>
        <taxon>Pterygota</taxon>
        <taxon>Neoptera</taxon>
        <taxon>Endopterygota</taxon>
        <taxon>Lepidoptera</taxon>
        <taxon>Glossata</taxon>
        <taxon>Ditrysia</taxon>
        <taxon>Tineoidea</taxon>
        <taxon>Psychidae</taxon>
        <taxon>Oiketicinae</taxon>
        <taxon>Eumeta</taxon>
    </lineage>
</organism>
<protein>
    <submittedName>
        <fullName evidence="1">Uncharacterized protein</fullName>
    </submittedName>
</protein>